<evidence type="ECO:0000256" key="1">
    <source>
        <dbReference type="SAM" id="SignalP"/>
    </source>
</evidence>
<dbReference type="PIRSF" id="PIRSF025560">
    <property type="entry name" value="UCP025560"/>
    <property type="match status" value="1"/>
</dbReference>
<evidence type="ECO:0000313" key="2">
    <source>
        <dbReference type="EMBL" id="PLR35460.1"/>
    </source>
</evidence>
<organism evidence="2 3">
    <name type="scientific">Chimaeribacter californicus</name>
    <dbReference type="NCBI Taxonomy" id="2060067"/>
    <lineage>
        <taxon>Bacteria</taxon>
        <taxon>Pseudomonadati</taxon>
        <taxon>Pseudomonadota</taxon>
        <taxon>Gammaproteobacteria</taxon>
        <taxon>Enterobacterales</taxon>
        <taxon>Yersiniaceae</taxon>
        <taxon>Chimaeribacter</taxon>
    </lineage>
</organism>
<feature type="signal peptide" evidence="1">
    <location>
        <begin position="1"/>
        <end position="25"/>
    </location>
</feature>
<name>A0A2N5E3Q1_9GAMM</name>
<dbReference type="OrthoDB" id="9798130at2"/>
<comment type="caution">
    <text evidence="2">The sequence shown here is derived from an EMBL/GenBank/DDBJ whole genome shotgun (WGS) entry which is preliminary data.</text>
</comment>
<feature type="chain" id="PRO_5014749478" evidence="1">
    <location>
        <begin position="26"/>
        <end position="118"/>
    </location>
</feature>
<keyword evidence="3" id="KW-1185">Reference proteome</keyword>
<proteinExistence type="predicted"/>
<gene>
    <name evidence="2" type="ORF">CYR55_13700</name>
</gene>
<dbReference type="EMBL" id="PJZF01000011">
    <property type="protein sequence ID" value="PLR35460.1"/>
    <property type="molecule type" value="Genomic_DNA"/>
</dbReference>
<accession>A0A2N5E3Q1</accession>
<dbReference type="Pfam" id="PF07027">
    <property type="entry name" value="DUF1318"/>
    <property type="match status" value="1"/>
</dbReference>
<dbReference type="AlphaFoldDB" id="A0A2N5E3Q1"/>
<reference evidence="2 3" key="1">
    <citation type="submission" date="2017-12" db="EMBL/GenBank/DDBJ databases">
        <title>Characterization of six clinical isolates of Enterochimera gen. nov., a novel genus of the Yersiniaciae family and the three species Enterochimera arupensis sp. nov., Enterochimera coloradensis sp. nov, and Enterochimera californica sp. nov.</title>
        <authorList>
            <person name="Rossi A."/>
            <person name="Fisher M."/>
        </authorList>
    </citation>
    <scope>NUCLEOTIDE SEQUENCE [LARGE SCALE GENOMIC DNA]</scope>
    <source>
        <strain evidence="3">2015-Iso6</strain>
    </source>
</reference>
<dbReference type="Proteomes" id="UP000234240">
    <property type="component" value="Unassembled WGS sequence"/>
</dbReference>
<keyword evidence="1" id="KW-0732">Signal</keyword>
<dbReference type="InterPro" id="IPR008309">
    <property type="entry name" value="YdbL"/>
</dbReference>
<sequence length="118" mass="12740">MKRRHGIIGLALALSALGFSTLSHALTLDDARTQGRLGETLDGYVAVVKPDPEAAALADRINQARRDRYRAIAEENRVPAESVARLAGQKLVARARPGDYVRGINGLWLQKGQPASDP</sequence>
<dbReference type="RefSeq" id="WP_101816679.1">
    <property type="nucleotide sequence ID" value="NZ_PJZF01000011.1"/>
</dbReference>
<protein>
    <submittedName>
        <fullName evidence="2">DUF1318 domain-containing protein</fullName>
    </submittedName>
</protein>
<evidence type="ECO:0000313" key="3">
    <source>
        <dbReference type="Proteomes" id="UP000234240"/>
    </source>
</evidence>